<keyword evidence="3" id="KW-1185">Reference proteome</keyword>
<feature type="domain" description="SGS" evidence="1">
    <location>
        <begin position="9"/>
        <end position="106"/>
    </location>
</feature>
<protein>
    <recommendedName>
        <fullName evidence="1">SGS domain-containing protein</fullName>
    </recommendedName>
</protein>
<dbReference type="PANTHER" id="PTHR45862">
    <property type="entry name" value="PROTEIN SGT1 HOMOLOG"/>
    <property type="match status" value="1"/>
</dbReference>
<dbReference type="InterPro" id="IPR044563">
    <property type="entry name" value="Sgt1-like"/>
</dbReference>
<evidence type="ECO:0000259" key="1">
    <source>
        <dbReference type="PROSITE" id="PS51048"/>
    </source>
</evidence>
<comment type="caution">
    <text evidence="2">The sequence shown here is derived from an EMBL/GenBank/DDBJ whole genome shotgun (WGS) entry which is preliminary data.</text>
</comment>
<dbReference type="PROSITE" id="PS51048">
    <property type="entry name" value="SGS"/>
    <property type="match status" value="1"/>
</dbReference>
<organism evidence="2 3">
    <name type="scientific">Brassica napus</name>
    <name type="common">Rape</name>
    <dbReference type="NCBI Taxonomy" id="3708"/>
    <lineage>
        <taxon>Eukaryota</taxon>
        <taxon>Viridiplantae</taxon>
        <taxon>Streptophyta</taxon>
        <taxon>Embryophyta</taxon>
        <taxon>Tracheophyta</taxon>
        <taxon>Spermatophyta</taxon>
        <taxon>Magnoliopsida</taxon>
        <taxon>eudicotyledons</taxon>
        <taxon>Gunneridae</taxon>
        <taxon>Pentapetalae</taxon>
        <taxon>rosids</taxon>
        <taxon>malvids</taxon>
        <taxon>Brassicales</taxon>
        <taxon>Brassicaceae</taxon>
        <taxon>Brassiceae</taxon>
        <taxon>Brassica</taxon>
    </lineage>
</organism>
<dbReference type="EMBL" id="JAGKQM010000016">
    <property type="protein sequence ID" value="KAH0872933.1"/>
    <property type="molecule type" value="Genomic_DNA"/>
</dbReference>
<dbReference type="Pfam" id="PF05002">
    <property type="entry name" value="SGS"/>
    <property type="match status" value="1"/>
</dbReference>
<sequence length="106" mass="12270">MRKVSMRPAYPSSKKVKDYDKLEAEKDDKLEGDTALNKFFREIYLNSDEDMRNYNVFGILIDSFAVLHNQQVESIGTVLSIDWKDVGAKKIESTLHDDLALKTWKI</sequence>
<evidence type="ECO:0000313" key="2">
    <source>
        <dbReference type="EMBL" id="KAH0872933.1"/>
    </source>
</evidence>
<reference evidence="2 3" key="1">
    <citation type="submission" date="2021-05" db="EMBL/GenBank/DDBJ databases">
        <title>Genome Assembly of Synthetic Allotetraploid Brassica napus Reveals Homoeologous Exchanges between Subgenomes.</title>
        <authorList>
            <person name="Davis J.T."/>
        </authorList>
    </citation>
    <scope>NUCLEOTIDE SEQUENCE [LARGE SCALE GENOMIC DNA]</scope>
    <source>
        <strain evidence="3">cv. Da-Ae</strain>
        <tissue evidence="2">Seedling</tissue>
    </source>
</reference>
<evidence type="ECO:0000313" key="3">
    <source>
        <dbReference type="Proteomes" id="UP000824890"/>
    </source>
</evidence>
<name>A0ABQ7YYD1_BRANA</name>
<gene>
    <name evidence="2" type="ORF">HID58_070295</name>
</gene>
<dbReference type="InterPro" id="IPR007699">
    <property type="entry name" value="SGS_dom"/>
</dbReference>
<dbReference type="Proteomes" id="UP000824890">
    <property type="component" value="Unassembled WGS sequence"/>
</dbReference>
<proteinExistence type="predicted"/>
<accession>A0ABQ7YYD1</accession>